<evidence type="ECO:0000256" key="1">
    <source>
        <dbReference type="ARBA" id="ARBA00005417"/>
    </source>
</evidence>
<dbReference type="Gene3D" id="3.40.50.300">
    <property type="entry name" value="P-loop containing nucleotide triphosphate hydrolases"/>
    <property type="match status" value="1"/>
</dbReference>
<dbReference type="PANTHER" id="PTHR43790">
    <property type="entry name" value="CARBOHYDRATE TRANSPORT ATP-BINDING PROTEIN MG119-RELATED"/>
    <property type="match status" value="1"/>
</dbReference>
<keyword evidence="2" id="KW-0547">Nucleotide-binding</keyword>
<dbReference type="PROSITE" id="PS00211">
    <property type="entry name" value="ABC_TRANSPORTER_1"/>
    <property type="match status" value="1"/>
</dbReference>
<feature type="domain" description="ABC transporter" evidence="4">
    <location>
        <begin position="7"/>
        <end position="250"/>
    </location>
</feature>
<protein>
    <submittedName>
        <fullName evidence="5">ABC transporter</fullName>
    </submittedName>
</protein>
<comment type="caution">
    <text evidence="5">The sequence shown here is derived from an EMBL/GenBank/DDBJ whole genome shotgun (WGS) entry which is preliminary data.</text>
</comment>
<accession>A0A2W7BTI0</accession>
<dbReference type="AlphaFoldDB" id="A0A2W7BTI0"/>
<comment type="similarity">
    <text evidence="1">Belongs to the ABC transporter superfamily.</text>
</comment>
<dbReference type="SUPFAM" id="SSF52540">
    <property type="entry name" value="P-loop containing nucleoside triphosphate hydrolases"/>
    <property type="match status" value="1"/>
</dbReference>
<proteinExistence type="inferred from homology"/>
<dbReference type="Proteomes" id="UP000248616">
    <property type="component" value="Unassembled WGS sequence"/>
</dbReference>
<dbReference type="RefSeq" id="WP_111549268.1">
    <property type="nucleotide sequence ID" value="NZ_MZXV01000085.1"/>
</dbReference>
<dbReference type="CDD" id="cd03216">
    <property type="entry name" value="ABC_Carb_Monos_I"/>
    <property type="match status" value="1"/>
</dbReference>
<evidence type="ECO:0000313" key="6">
    <source>
        <dbReference type="Proteomes" id="UP000248616"/>
    </source>
</evidence>
<evidence type="ECO:0000256" key="3">
    <source>
        <dbReference type="ARBA" id="ARBA00022840"/>
    </source>
</evidence>
<dbReference type="GO" id="GO:0005524">
    <property type="term" value="F:ATP binding"/>
    <property type="evidence" value="ECO:0007669"/>
    <property type="project" value="UniProtKB-KW"/>
</dbReference>
<reference evidence="6" key="1">
    <citation type="submission" date="2017-03" db="EMBL/GenBank/DDBJ databases">
        <authorList>
            <person name="Safronova V.I."/>
            <person name="Sazanova A.L."/>
            <person name="Chirak E.R."/>
        </authorList>
    </citation>
    <scope>NUCLEOTIDE SEQUENCE [LARGE SCALE GENOMIC DNA]</scope>
    <source>
        <strain evidence="6">Ach-343</strain>
    </source>
</reference>
<dbReference type="OrthoDB" id="9805029at2"/>
<dbReference type="InterPro" id="IPR017871">
    <property type="entry name" value="ABC_transporter-like_CS"/>
</dbReference>
<name>A0A2W7BTI0_9HYPH</name>
<dbReference type="PANTHER" id="PTHR43790:SF8">
    <property type="entry name" value="SUGAR ABC TRANSPORTER ATP-BINDING PROTEIN"/>
    <property type="match status" value="1"/>
</dbReference>
<dbReference type="GO" id="GO:0016887">
    <property type="term" value="F:ATP hydrolysis activity"/>
    <property type="evidence" value="ECO:0007669"/>
    <property type="project" value="InterPro"/>
</dbReference>
<dbReference type="EMBL" id="MZXV01000085">
    <property type="protein sequence ID" value="PZV33311.1"/>
    <property type="molecule type" value="Genomic_DNA"/>
</dbReference>
<evidence type="ECO:0000259" key="4">
    <source>
        <dbReference type="PROSITE" id="PS50893"/>
    </source>
</evidence>
<sequence length="264" mass="28347">MAQATLLSLRDICRSFGGIQALDNVSLEIAKGDIIGLVGDNGAGKSTLIKILAGAHDPTSGDVILEGRPQKLSPPAEAQRLGIETVYQDLSLIGTFTAAENFFLGRELALGRGPALLRLIRRKSMGDTAVKGLDELHIDIPGVRSKTVERMSGGQRQLVAIARGAFWGHKLLLLDEPTAALGVRESREVLELIKRLTAKGLTIVMVTHNLDHLWQVCNRVVVMRRGRKAADLLSSGTNMEEVVAYITGAKAPMQTRSPIGEASA</sequence>
<evidence type="ECO:0000256" key="2">
    <source>
        <dbReference type="ARBA" id="ARBA00022741"/>
    </source>
</evidence>
<gene>
    <name evidence="5" type="ORF">B5V02_38970</name>
</gene>
<dbReference type="InterPro" id="IPR050107">
    <property type="entry name" value="ABC_carbohydrate_import_ATPase"/>
</dbReference>
<dbReference type="Pfam" id="PF00005">
    <property type="entry name" value="ABC_tran"/>
    <property type="match status" value="1"/>
</dbReference>
<dbReference type="SMART" id="SM00382">
    <property type="entry name" value="AAA"/>
    <property type="match status" value="1"/>
</dbReference>
<dbReference type="InterPro" id="IPR027417">
    <property type="entry name" value="P-loop_NTPase"/>
</dbReference>
<dbReference type="InterPro" id="IPR003439">
    <property type="entry name" value="ABC_transporter-like_ATP-bd"/>
</dbReference>
<evidence type="ECO:0000313" key="5">
    <source>
        <dbReference type="EMBL" id="PZV33311.1"/>
    </source>
</evidence>
<keyword evidence="3" id="KW-0067">ATP-binding</keyword>
<keyword evidence="6" id="KW-1185">Reference proteome</keyword>
<dbReference type="InterPro" id="IPR003593">
    <property type="entry name" value="AAA+_ATPase"/>
</dbReference>
<organism evidence="5 6">
    <name type="scientific">Mesorhizobium kowhaii</name>
    <dbReference type="NCBI Taxonomy" id="1300272"/>
    <lineage>
        <taxon>Bacteria</taxon>
        <taxon>Pseudomonadati</taxon>
        <taxon>Pseudomonadota</taxon>
        <taxon>Alphaproteobacteria</taxon>
        <taxon>Hyphomicrobiales</taxon>
        <taxon>Phyllobacteriaceae</taxon>
        <taxon>Mesorhizobium</taxon>
    </lineage>
</organism>
<dbReference type="PROSITE" id="PS50893">
    <property type="entry name" value="ABC_TRANSPORTER_2"/>
    <property type="match status" value="1"/>
</dbReference>